<dbReference type="Gene3D" id="3.40.309.10">
    <property type="entry name" value="Aldehyde Dehydrogenase, Chain A, domain 2"/>
    <property type="match status" value="1"/>
</dbReference>
<dbReference type="InterPro" id="IPR029510">
    <property type="entry name" value="Ald_DH_CS_GLU"/>
</dbReference>
<dbReference type="GO" id="GO:0004029">
    <property type="term" value="F:aldehyde dehydrogenase (NAD+) activity"/>
    <property type="evidence" value="ECO:0007669"/>
    <property type="project" value="TreeGrafter"/>
</dbReference>
<comment type="similarity">
    <text evidence="1 3 6">Belongs to the aldehyde dehydrogenase family.</text>
</comment>
<comment type="caution">
    <text evidence="8">The sequence shown here is derived from an EMBL/GenBank/DDBJ whole genome shotgun (WGS) entry which is preliminary data.</text>
</comment>
<dbReference type="EMBL" id="JASBNA010000021">
    <property type="protein sequence ID" value="KAK7685280.1"/>
    <property type="molecule type" value="Genomic_DNA"/>
</dbReference>
<dbReference type="InterPro" id="IPR015590">
    <property type="entry name" value="Aldehyde_DH_dom"/>
</dbReference>
<dbReference type="InterPro" id="IPR016160">
    <property type="entry name" value="Ald_DH_CS_CYS"/>
</dbReference>
<dbReference type="SUPFAM" id="SSF53720">
    <property type="entry name" value="ALDH-like"/>
    <property type="match status" value="1"/>
</dbReference>
<evidence type="ECO:0000256" key="5">
    <source>
        <dbReference type="PROSITE-ProRule" id="PRU10007"/>
    </source>
</evidence>
<proteinExistence type="inferred from homology"/>
<evidence type="ECO:0000313" key="9">
    <source>
        <dbReference type="Proteomes" id="UP001385951"/>
    </source>
</evidence>
<feature type="domain" description="Aldehyde dehydrogenase" evidence="7">
    <location>
        <begin position="6"/>
        <end position="435"/>
    </location>
</feature>
<dbReference type="Proteomes" id="UP001385951">
    <property type="component" value="Unassembled WGS sequence"/>
</dbReference>
<keyword evidence="2 3" id="KW-0560">Oxidoreductase</keyword>
<protein>
    <recommendedName>
        <fullName evidence="3">Aldehyde dehydrogenase</fullName>
    </recommendedName>
</protein>
<feature type="active site" evidence="4">
    <location>
        <position position="253"/>
    </location>
</feature>
<reference evidence="8 9" key="1">
    <citation type="submission" date="2022-09" db="EMBL/GenBank/DDBJ databases">
        <authorList>
            <person name="Palmer J.M."/>
        </authorList>
    </citation>
    <scope>NUCLEOTIDE SEQUENCE [LARGE SCALE GENOMIC DNA]</scope>
    <source>
        <strain evidence="8 9">DSM 7382</strain>
    </source>
</reference>
<dbReference type="FunFam" id="3.40.605.10:FF:000004">
    <property type="entry name" value="Aldehyde dehydrogenase"/>
    <property type="match status" value="1"/>
</dbReference>
<dbReference type="Pfam" id="PF00171">
    <property type="entry name" value="Aldedh"/>
    <property type="match status" value="1"/>
</dbReference>
<evidence type="ECO:0000256" key="4">
    <source>
        <dbReference type="PIRSR" id="PIRSR036492-1"/>
    </source>
</evidence>
<keyword evidence="9" id="KW-1185">Reference proteome</keyword>
<evidence type="ECO:0000259" key="7">
    <source>
        <dbReference type="Pfam" id="PF00171"/>
    </source>
</evidence>
<evidence type="ECO:0000256" key="1">
    <source>
        <dbReference type="ARBA" id="ARBA00009986"/>
    </source>
</evidence>
<feature type="active site" evidence="4 5">
    <location>
        <position position="219"/>
    </location>
</feature>
<dbReference type="InterPro" id="IPR016163">
    <property type="entry name" value="Ald_DH_C"/>
</dbReference>
<dbReference type="Gene3D" id="3.40.605.10">
    <property type="entry name" value="Aldehyde Dehydrogenase, Chain A, domain 1"/>
    <property type="match status" value="1"/>
</dbReference>
<dbReference type="GO" id="GO:0006081">
    <property type="term" value="P:aldehyde metabolic process"/>
    <property type="evidence" value="ECO:0007669"/>
    <property type="project" value="InterPro"/>
</dbReference>
<dbReference type="AlphaFoldDB" id="A0AAW0G2C3"/>
<evidence type="ECO:0000256" key="3">
    <source>
        <dbReference type="PIRNR" id="PIRNR036492"/>
    </source>
</evidence>
<dbReference type="InterPro" id="IPR016161">
    <property type="entry name" value="Ald_DH/histidinol_DH"/>
</dbReference>
<evidence type="ECO:0000256" key="6">
    <source>
        <dbReference type="RuleBase" id="RU003345"/>
    </source>
</evidence>
<dbReference type="PIRSF" id="PIRSF036492">
    <property type="entry name" value="ALDH"/>
    <property type="match status" value="1"/>
</dbReference>
<accession>A0AAW0G2C3</accession>
<gene>
    <name evidence="8" type="ORF">QCA50_011643</name>
</gene>
<evidence type="ECO:0000313" key="8">
    <source>
        <dbReference type="EMBL" id="KAK7685280.1"/>
    </source>
</evidence>
<sequence length="476" mass="52718">MTTEFQHTPLSEIQHIYERVTATFKSGVTRPLEYRRKQLLQLKRMLQENQTALEDAHYLDFNKPRVEIALNEVSASISTVTYALQHFEEWARPEKPEVEAWRSSWDSTIHKVPKGVALIIAPFNYPIVLSFNPMVGAIAAGCPVVLKPAEATPNASTLIAKLLPKYLDPAAYAVVNGGIPETSALLELRWDHIFFTGGPKVGQIVATAAAKHITPVTLELGGKSPVIIDTDCDLELAAKRTLYGKLQNAGQVCVAPDYVLVPRSVAPAFKKALAKWYETFWPKGTLHDVTQWGKIVNSVAHQRIKRLIQQTKGEIILGGEATDDGRIALTIVTGVTADDSLMQEEIFGPVLPLIEVDNVDDAIAFIAERQIPLALYVFTRSADTKKKVIERTNSGRLAFNETFASFAGHELPFGGHGHSGYGSYIGKISFDTFTHNRGTTDVPAEMEPMFEPRYPPYSDEKYKMMTQSMRVPAPEA</sequence>
<organism evidence="8 9">
    <name type="scientific">Cerrena zonata</name>
    <dbReference type="NCBI Taxonomy" id="2478898"/>
    <lineage>
        <taxon>Eukaryota</taxon>
        <taxon>Fungi</taxon>
        <taxon>Dikarya</taxon>
        <taxon>Basidiomycota</taxon>
        <taxon>Agaricomycotina</taxon>
        <taxon>Agaricomycetes</taxon>
        <taxon>Polyporales</taxon>
        <taxon>Cerrenaceae</taxon>
        <taxon>Cerrena</taxon>
    </lineage>
</organism>
<evidence type="ECO:0000256" key="2">
    <source>
        <dbReference type="ARBA" id="ARBA00023002"/>
    </source>
</evidence>
<dbReference type="PROSITE" id="PS00070">
    <property type="entry name" value="ALDEHYDE_DEHYDR_CYS"/>
    <property type="match status" value="1"/>
</dbReference>
<dbReference type="PANTHER" id="PTHR43570:SF16">
    <property type="entry name" value="ALDEHYDE DEHYDROGENASE TYPE III, ISOFORM Q"/>
    <property type="match status" value="1"/>
</dbReference>
<name>A0AAW0G2C3_9APHY</name>
<dbReference type="InterPro" id="IPR012394">
    <property type="entry name" value="Aldehyde_DH_NAD(P)"/>
</dbReference>
<dbReference type="PROSITE" id="PS00687">
    <property type="entry name" value="ALDEHYDE_DEHYDR_GLU"/>
    <property type="match status" value="1"/>
</dbReference>
<dbReference type="InterPro" id="IPR016162">
    <property type="entry name" value="Ald_DH_N"/>
</dbReference>
<dbReference type="GO" id="GO:0005737">
    <property type="term" value="C:cytoplasm"/>
    <property type="evidence" value="ECO:0007669"/>
    <property type="project" value="TreeGrafter"/>
</dbReference>
<dbReference type="PANTHER" id="PTHR43570">
    <property type="entry name" value="ALDEHYDE DEHYDROGENASE"/>
    <property type="match status" value="1"/>
</dbReference>